<dbReference type="SMART" id="SM00841">
    <property type="entry name" value="Elong-fact-P_C"/>
    <property type="match status" value="1"/>
</dbReference>
<reference evidence="12 13" key="2">
    <citation type="submission" date="2024-09" db="EMBL/GenBank/DDBJ databases">
        <title>Draft genome sequence of Candidatus Magnetaquicoccaceae bacterium FCR-1.</title>
        <authorList>
            <person name="Shimoshige H."/>
            <person name="Shimamura S."/>
            <person name="Taoka A."/>
            <person name="Kobayashi H."/>
            <person name="Maekawa T."/>
        </authorList>
    </citation>
    <scope>NUCLEOTIDE SEQUENCE [LARGE SCALE GENOMIC DNA]</scope>
    <source>
        <strain evidence="12 13">FCR-1</strain>
    </source>
</reference>
<keyword evidence="4 7" id="KW-0963">Cytoplasm</keyword>
<keyword evidence="5 7" id="KW-0251">Elongation factor</keyword>
<dbReference type="InterPro" id="IPR001059">
    <property type="entry name" value="Transl_elong_P/YeiP_cen"/>
</dbReference>
<dbReference type="Gene3D" id="2.30.30.30">
    <property type="match status" value="1"/>
</dbReference>
<dbReference type="CDD" id="cd04470">
    <property type="entry name" value="S1_EF-P_repeat_1"/>
    <property type="match status" value="1"/>
</dbReference>
<dbReference type="Pfam" id="PF09285">
    <property type="entry name" value="Elong-fact-P_C"/>
    <property type="match status" value="1"/>
</dbReference>
<evidence type="ECO:0000259" key="10">
    <source>
        <dbReference type="SMART" id="SM00841"/>
    </source>
</evidence>
<evidence type="ECO:0000256" key="1">
    <source>
        <dbReference type="ARBA" id="ARBA00004496"/>
    </source>
</evidence>
<dbReference type="Gene3D" id="2.40.50.140">
    <property type="entry name" value="Nucleic acid-binding proteins"/>
    <property type="match status" value="2"/>
</dbReference>
<organism evidence="12 13">
    <name type="scientific">Candidatus Magnetaquiglobus chichijimensis</name>
    <dbReference type="NCBI Taxonomy" id="3141448"/>
    <lineage>
        <taxon>Bacteria</taxon>
        <taxon>Pseudomonadati</taxon>
        <taxon>Pseudomonadota</taxon>
        <taxon>Magnetococcia</taxon>
        <taxon>Magnetococcales</taxon>
        <taxon>Candidatus Magnetaquicoccaceae</taxon>
        <taxon>Candidatus Magnetaquiglobus</taxon>
    </lineage>
</organism>
<comment type="caution">
    <text evidence="12">The sequence shown here is derived from an EMBL/GenBank/DDBJ whole genome shotgun (WGS) entry which is preliminary data.</text>
</comment>
<dbReference type="Pfam" id="PF01132">
    <property type="entry name" value="EFP"/>
    <property type="match status" value="1"/>
</dbReference>
<dbReference type="PIRSF" id="PIRSF005901">
    <property type="entry name" value="EF-P"/>
    <property type="match status" value="1"/>
</dbReference>
<dbReference type="Pfam" id="PF08207">
    <property type="entry name" value="EFP_N"/>
    <property type="match status" value="1"/>
</dbReference>
<dbReference type="InterPro" id="IPR008991">
    <property type="entry name" value="Translation_prot_SH3-like_sf"/>
</dbReference>
<evidence type="ECO:0000256" key="4">
    <source>
        <dbReference type="ARBA" id="ARBA00022490"/>
    </source>
</evidence>
<feature type="domain" description="Translation elongation factor P/YeiP central" evidence="11">
    <location>
        <begin position="70"/>
        <end position="124"/>
    </location>
</feature>
<evidence type="ECO:0000256" key="3">
    <source>
        <dbReference type="ARBA" id="ARBA00009479"/>
    </source>
</evidence>
<proteinExistence type="inferred from homology"/>
<dbReference type="PANTHER" id="PTHR30053:SF12">
    <property type="entry name" value="ELONGATION FACTOR P (EF-P) FAMILY PROTEIN"/>
    <property type="match status" value="1"/>
</dbReference>
<keyword evidence="6 7" id="KW-0648">Protein biosynthesis</keyword>
<evidence type="ECO:0000256" key="5">
    <source>
        <dbReference type="ARBA" id="ARBA00022768"/>
    </source>
</evidence>
<dbReference type="SUPFAM" id="SSF50249">
    <property type="entry name" value="Nucleic acid-binding proteins"/>
    <property type="match status" value="2"/>
</dbReference>
<dbReference type="HAMAP" id="MF_00141">
    <property type="entry name" value="EF_P"/>
    <property type="match status" value="1"/>
</dbReference>
<dbReference type="PANTHER" id="PTHR30053">
    <property type="entry name" value="ELONGATION FACTOR P"/>
    <property type="match status" value="1"/>
</dbReference>
<evidence type="ECO:0000313" key="12">
    <source>
        <dbReference type="EMBL" id="GAB0057126.1"/>
    </source>
</evidence>
<evidence type="ECO:0000256" key="6">
    <source>
        <dbReference type="ARBA" id="ARBA00022917"/>
    </source>
</evidence>
<gene>
    <name evidence="7 12" type="primary">efp</name>
    <name evidence="12" type="ORF">SIID45300_01447</name>
</gene>
<dbReference type="InterPro" id="IPR013185">
    <property type="entry name" value="Transl_elong_KOW-like"/>
</dbReference>
<evidence type="ECO:0000256" key="2">
    <source>
        <dbReference type="ARBA" id="ARBA00004815"/>
    </source>
</evidence>
<dbReference type="NCBIfam" id="NF001810">
    <property type="entry name" value="PRK00529.1"/>
    <property type="match status" value="1"/>
</dbReference>
<accession>A0ABQ0C8C2</accession>
<dbReference type="Proteomes" id="UP001628193">
    <property type="component" value="Unassembled WGS sequence"/>
</dbReference>
<dbReference type="InterPro" id="IPR012340">
    <property type="entry name" value="NA-bd_OB-fold"/>
</dbReference>
<comment type="function">
    <text evidence="7">Involved in peptide bond synthesis. Stimulates efficient translation and peptide-bond synthesis on native or reconstituted 70S ribosomes in vitro. Probably functions indirectly by altering the affinity of the ribosome for aminoacyl-tRNA, thus increasing their reactivity as acceptors for peptidyl transferase.</text>
</comment>
<dbReference type="PROSITE" id="PS01275">
    <property type="entry name" value="EFP"/>
    <property type="match status" value="1"/>
</dbReference>
<dbReference type="CDD" id="cd05794">
    <property type="entry name" value="S1_EF-P_repeat_2"/>
    <property type="match status" value="1"/>
</dbReference>
<keyword evidence="13" id="KW-1185">Reference proteome</keyword>
<dbReference type="GO" id="GO:0003746">
    <property type="term" value="F:translation elongation factor activity"/>
    <property type="evidence" value="ECO:0007669"/>
    <property type="project" value="UniProtKB-KW"/>
</dbReference>
<sequence>MSDMLNHNQLRQGTRVEIDELPWIIVDAQFVKPGKGQAFTKIKIKNLIDGRVIERTFKSSENVIKADVVDRDMQFLYNDGAYWHFMDPASYEQSALDETQVGETRFWLKEQETYLVTLWKNRAIAVMPPSFVILTITQCDPGIKGDTVSGATKPATLETGAEVKVPLFINEGERIRVDTRTGQYVERAKD</sequence>
<dbReference type="InterPro" id="IPR014722">
    <property type="entry name" value="Rib_uL2_dom2"/>
</dbReference>
<dbReference type="InterPro" id="IPR013852">
    <property type="entry name" value="Transl_elong_P/YeiP_CS"/>
</dbReference>
<evidence type="ECO:0000259" key="11">
    <source>
        <dbReference type="SMART" id="SM01185"/>
    </source>
</evidence>
<evidence type="ECO:0000256" key="9">
    <source>
        <dbReference type="RuleBase" id="RU004389"/>
    </source>
</evidence>
<dbReference type="InterPro" id="IPR020599">
    <property type="entry name" value="Transl_elong_fac_P/YeiP"/>
</dbReference>
<comment type="pathway">
    <text evidence="2 7">Protein biosynthesis; polypeptide chain elongation.</text>
</comment>
<evidence type="ECO:0000313" key="13">
    <source>
        <dbReference type="Proteomes" id="UP001628193"/>
    </source>
</evidence>
<feature type="domain" description="Elongation factor P C-terminal" evidence="10">
    <location>
        <begin position="132"/>
        <end position="187"/>
    </location>
</feature>
<comment type="subcellular location">
    <subcellularLocation>
        <location evidence="1 7">Cytoplasm</location>
    </subcellularLocation>
</comment>
<evidence type="ECO:0000256" key="8">
    <source>
        <dbReference type="NCBIfam" id="TIGR00038"/>
    </source>
</evidence>
<dbReference type="NCBIfam" id="TIGR00038">
    <property type="entry name" value="efp"/>
    <property type="match status" value="1"/>
</dbReference>
<protein>
    <recommendedName>
        <fullName evidence="7 8">Elongation factor P</fullName>
        <shortName evidence="7">EF-P</shortName>
    </recommendedName>
</protein>
<dbReference type="SUPFAM" id="SSF50104">
    <property type="entry name" value="Translation proteins SH3-like domain"/>
    <property type="match status" value="1"/>
</dbReference>
<evidence type="ECO:0000256" key="7">
    <source>
        <dbReference type="HAMAP-Rule" id="MF_00141"/>
    </source>
</evidence>
<dbReference type="InterPro" id="IPR011768">
    <property type="entry name" value="Transl_elongation_fac_P"/>
</dbReference>
<reference evidence="12 13" key="1">
    <citation type="submission" date="2024-05" db="EMBL/GenBank/DDBJ databases">
        <authorList>
            <consortium name="Candidatus Magnetaquicoccaceae bacterium FCR-1 genome sequencing consortium"/>
            <person name="Shimoshige H."/>
            <person name="Shimamura S."/>
            <person name="Taoka A."/>
            <person name="Kobayashi H."/>
            <person name="Maekawa T."/>
        </authorList>
    </citation>
    <scope>NUCLEOTIDE SEQUENCE [LARGE SCALE GENOMIC DNA]</scope>
    <source>
        <strain evidence="12 13">FCR-1</strain>
    </source>
</reference>
<name>A0ABQ0C8C2_9PROT</name>
<dbReference type="EMBL" id="BAAFGK010000004">
    <property type="protein sequence ID" value="GAB0057126.1"/>
    <property type="molecule type" value="Genomic_DNA"/>
</dbReference>
<dbReference type="SMART" id="SM01185">
    <property type="entry name" value="EFP"/>
    <property type="match status" value="1"/>
</dbReference>
<dbReference type="InterPro" id="IPR015365">
    <property type="entry name" value="Elong-fact-P_C"/>
</dbReference>
<comment type="similarity">
    <text evidence="3 7 9">Belongs to the elongation factor P family.</text>
</comment>